<dbReference type="HOGENOM" id="CLU_3382759_0_0_10"/>
<sequence>MQSAMDESAIPILKAQTIYFFSYPLDKDILFGC</sequence>
<reference evidence="1" key="1">
    <citation type="submission" date="2011-09" db="EMBL/GenBank/DDBJ databases">
        <title>The permanent draft genome of Mucilaginibacter paludis DSM 18603.</title>
        <authorList>
            <consortium name="US DOE Joint Genome Institute (JGI-PGF)"/>
            <person name="Lucas S."/>
            <person name="Han J."/>
            <person name="Lapidus A."/>
            <person name="Bruce D."/>
            <person name="Goodwin L."/>
            <person name="Pitluck S."/>
            <person name="Peters L."/>
            <person name="Kyrpides N."/>
            <person name="Mavromatis K."/>
            <person name="Ivanova N."/>
            <person name="Mikhailova N."/>
            <person name="Held B."/>
            <person name="Detter J.C."/>
            <person name="Tapia R."/>
            <person name="Han C."/>
            <person name="Land M."/>
            <person name="Hauser L."/>
            <person name="Markowitz V."/>
            <person name="Cheng J.-F."/>
            <person name="Hugenholtz P."/>
            <person name="Woyke T."/>
            <person name="Wu D."/>
            <person name="Tindall B."/>
            <person name="Brambilla E."/>
            <person name="Klenk H.-P."/>
            <person name="Eisen J.A."/>
        </authorList>
    </citation>
    <scope>NUCLEOTIDE SEQUENCE [LARGE SCALE GENOMIC DNA]</scope>
    <source>
        <strain evidence="1">DSM 18603</strain>
    </source>
</reference>
<name>H1Y712_9SPHI</name>
<keyword evidence="2" id="KW-1185">Reference proteome</keyword>
<evidence type="ECO:0000313" key="2">
    <source>
        <dbReference type="Proteomes" id="UP000002774"/>
    </source>
</evidence>
<accession>H1Y712</accession>
<dbReference type="EMBL" id="CM001403">
    <property type="protein sequence ID" value="EHQ28631.1"/>
    <property type="molecule type" value="Genomic_DNA"/>
</dbReference>
<proteinExistence type="predicted"/>
<organism evidence="1 2">
    <name type="scientific">Mucilaginibacter paludis DSM 18603</name>
    <dbReference type="NCBI Taxonomy" id="714943"/>
    <lineage>
        <taxon>Bacteria</taxon>
        <taxon>Pseudomonadati</taxon>
        <taxon>Bacteroidota</taxon>
        <taxon>Sphingobacteriia</taxon>
        <taxon>Sphingobacteriales</taxon>
        <taxon>Sphingobacteriaceae</taxon>
        <taxon>Mucilaginibacter</taxon>
    </lineage>
</organism>
<dbReference type="STRING" id="714943.Mucpa_4541"/>
<dbReference type="Proteomes" id="UP000002774">
    <property type="component" value="Chromosome"/>
</dbReference>
<dbReference type="AlphaFoldDB" id="H1Y712"/>
<protein>
    <submittedName>
        <fullName evidence="1">Uncharacterized protein</fullName>
    </submittedName>
</protein>
<evidence type="ECO:0000313" key="1">
    <source>
        <dbReference type="EMBL" id="EHQ28631.1"/>
    </source>
</evidence>
<gene>
    <name evidence="1" type="ORF">Mucpa_4541</name>
</gene>